<name>A0A5A7QG07_STRAF</name>
<evidence type="ECO:0000256" key="1">
    <source>
        <dbReference type="SAM" id="MobiDB-lite"/>
    </source>
</evidence>
<accession>A0A5A7QG07</accession>
<organism evidence="2 3">
    <name type="scientific">Striga asiatica</name>
    <name type="common">Asiatic witchweed</name>
    <name type="synonym">Buchnera asiatica</name>
    <dbReference type="NCBI Taxonomy" id="4170"/>
    <lineage>
        <taxon>Eukaryota</taxon>
        <taxon>Viridiplantae</taxon>
        <taxon>Streptophyta</taxon>
        <taxon>Embryophyta</taxon>
        <taxon>Tracheophyta</taxon>
        <taxon>Spermatophyta</taxon>
        <taxon>Magnoliopsida</taxon>
        <taxon>eudicotyledons</taxon>
        <taxon>Gunneridae</taxon>
        <taxon>Pentapetalae</taxon>
        <taxon>asterids</taxon>
        <taxon>lamiids</taxon>
        <taxon>Lamiales</taxon>
        <taxon>Orobanchaceae</taxon>
        <taxon>Buchnereae</taxon>
        <taxon>Striga</taxon>
    </lineage>
</organism>
<reference evidence="3" key="1">
    <citation type="journal article" date="2019" name="Curr. Biol.">
        <title>Genome Sequence of Striga asiatica Provides Insight into the Evolution of Plant Parasitism.</title>
        <authorList>
            <person name="Yoshida S."/>
            <person name="Kim S."/>
            <person name="Wafula E.K."/>
            <person name="Tanskanen J."/>
            <person name="Kim Y.M."/>
            <person name="Honaas L."/>
            <person name="Yang Z."/>
            <person name="Spallek T."/>
            <person name="Conn C.E."/>
            <person name="Ichihashi Y."/>
            <person name="Cheong K."/>
            <person name="Cui S."/>
            <person name="Der J.P."/>
            <person name="Gundlach H."/>
            <person name="Jiao Y."/>
            <person name="Hori C."/>
            <person name="Ishida J.K."/>
            <person name="Kasahara H."/>
            <person name="Kiba T."/>
            <person name="Kim M.S."/>
            <person name="Koo N."/>
            <person name="Laohavisit A."/>
            <person name="Lee Y.H."/>
            <person name="Lumba S."/>
            <person name="McCourt P."/>
            <person name="Mortimer J.C."/>
            <person name="Mutuku J.M."/>
            <person name="Nomura T."/>
            <person name="Sasaki-Sekimoto Y."/>
            <person name="Seto Y."/>
            <person name="Wang Y."/>
            <person name="Wakatake T."/>
            <person name="Sakakibara H."/>
            <person name="Demura T."/>
            <person name="Yamaguchi S."/>
            <person name="Yoneyama K."/>
            <person name="Manabe R.I."/>
            <person name="Nelson D.C."/>
            <person name="Schulman A.H."/>
            <person name="Timko M.P."/>
            <person name="dePamphilis C.W."/>
            <person name="Choi D."/>
            <person name="Shirasu K."/>
        </authorList>
    </citation>
    <scope>NUCLEOTIDE SEQUENCE [LARGE SCALE GENOMIC DNA]</scope>
    <source>
        <strain evidence="3">cv. UVA1</strain>
    </source>
</reference>
<comment type="caution">
    <text evidence="2">The sequence shown here is derived from an EMBL/GenBank/DDBJ whole genome shotgun (WGS) entry which is preliminary data.</text>
</comment>
<feature type="compositionally biased region" description="Basic and acidic residues" evidence="1">
    <location>
        <begin position="75"/>
        <end position="85"/>
    </location>
</feature>
<feature type="compositionally biased region" description="Basic and acidic residues" evidence="1">
    <location>
        <begin position="48"/>
        <end position="60"/>
    </location>
</feature>
<proteinExistence type="predicted"/>
<keyword evidence="3" id="KW-1185">Reference proteome</keyword>
<dbReference type="AlphaFoldDB" id="A0A5A7QG07"/>
<feature type="compositionally biased region" description="Basic and acidic residues" evidence="1">
    <location>
        <begin position="1"/>
        <end position="21"/>
    </location>
</feature>
<sequence length="212" mass="23668">MNVDPRTHETYRVEAGEERVNRWSGGEHPVKSSGGGESQIERRGHRRDHGERVLDRHEEQDAGGEGAGHGVAARQAERVPRRPSQEMRVSGGERSRRRPLPHRLILGAAGETAVGLRWRRVFVSGGGTEAGGGGYGHRRRGLSPYYTNQWQDNLSVGTTTLPDTISKTGLVKTRFLAVALYPIYLQFLTAQARARCHLSILTRIDWVRMDEL</sequence>
<gene>
    <name evidence="2" type="ORF">STAS_21011</name>
</gene>
<evidence type="ECO:0000313" key="2">
    <source>
        <dbReference type="EMBL" id="GER44120.1"/>
    </source>
</evidence>
<evidence type="ECO:0000313" key="3">
    <source>
        <dbReference type="Proteomes" id="UP000325081"/>
    </source>
</evidence>
<dbReference type="Proteomes" id="UP000325081">
    <property type="component" value="Unassembled WGS sequence"/>
</dbReference>
<feature type="region of interest" description="Disordered" evidence="1">
    <location>
        <begin position="1"/>
        <end position="98"/>
    </location>
</feature>
<dbReference type="EMBL" id="BKCP01006848">
    <property type="protein sequence ID" value="GER44120.1"/>
    <property type="molecule type" value="Genomic_DNA"/>
</dbReference>
<protein>
    <submittedName>
        <fullName evidence="2">60 kDa chaperonin</fullName>
    </submittedName>
</protein>